<gene>
    <name evidence="2" type="ORF">SAMN05444126_10936</name>
</gene>
<evidence type="ECO:0000256" key="1">
    <source>
        <dbReference type="SAM" id="Phobius"/>
    </source>
</evidence>
<sequence>MTFYHYALFIFPAAAAVLGALGYVVFRNLYLMPLLVLLISAAGAFTLFNPGFLIAAPIYMVIAWFGGSAVILIKRGRGELW</sequence>
<protein>
    <submittedName>
        <fullName evidence="2">Uncharacterized protein</fullName>
    </submittedName>
</protein>
<evidence type="ECO:0000313" key="2">
    <source>
        <dbReference type="EMBL" id="SER93473.1"/>
    </source>
</evidence>
<proteinExistence type="predicted"/>
<dbReference type="AlphaFoldDB" id="A0A1H9TA16"/>
<dbReference type="Pfam" id="PF10852">
    <property type="entry name" value="DUF2651"/>
    <property type="match status" value="1"/>
</dbReference>
<dbReference type="Proteomes" id="UP000199318">
    <property type="component" value="Unassembled WGS sequence"/>
</dbReference>
<dbReference type="EMBL" id="FOGV01000009">
    <property type="protein sequence ID" value="SER93473.1"/>
    <property type="molecule type" value="Genomic_DNA"/>
</dbReference>
<evidence type="ECO:0000313" key="3">
    <source>
        <dbReference type="Proteomes" id="UP000199318"/>
    </source>
</evidence>
<accession>A0A1H9TA16</accession>
<feature type="transmembrane region" description="Helical" evidence="1">
    <location>
        <begin position="54"/>
        <end position="73"/>
    </location>
</feature>
<dbReference type="STRING" id="1464123.SAMN05444126_10936"/>
<reference evidence="3" key="1">
    <citation type="submission" date="2016-10" db="EMBL/GenBank/DDBJ databases">
        <authorList>
            <person name="de Groot N.N."/>
        </authorList>
    </citation>
    <scope>NUCLEOTIDE SEQUENCE [LARGE SCALE GENOMIC DNA]</scope>
    <source>
        <strain evidence="3">10nlg</strain>
    </source>
</reference>
<feature type="transmembrane region" description="Helical" evidence="1">
    <location>
        <begin position="31"/>
        <end position="48"/>
    </location>
</feature>
<feature type="transmembrane region" description="Helical" evidence="1">
    <location>
        <begin position="6"/>
        <end position="26"/>
    </location>
</feature>
<keyword evidence="1" id="KW-1133">Transmembrane helix</keyword>
<organism evidence="2 3">
    <name type="scientific">Salisediminibacterium halotolerans</name>
    <dbReference type="NCBI Taxonomy" id="517425"/>
    <lineage>
        <taxon>Bacteria</taxon>
        <taxon>Bacillati</taxon>
        <taxon>Bacillota</taxon>
        <taxon>Bacilli</taxon>
        <taxon>Bacillales</taxon>
        <taxon>Bacillaceae</taxon>
        <taxon>Salisediminibacterium</taxon>
    </lineage>
</organism>
<comment type="caution">
    <text evidence="2">The sequence shown here is derived from an EMBL/GenBank/DDBJ whole genome shotgun (WGS) entry which is preliminary data.</text>
</comment>
<keyword evidence="1" id="KW-0812">Transmembrane</keyword>
<dbReference type="InterPro" id="IPR020258">
    <property type="entry name" value="Uncharacterised_YbeF"/>
</dbReference>
<keyword evidence="1" id="KW-0472">Membrane</keyword>
<dbReference type="RefSeq" id="WP_093072647.1">
    <property type="nucleotide sequence ID" value="NZ_FOGV01000009.1"/>
</dbReference>
<keyword evidence="3" id="KW-1185">Reference proteome</keyword>
<name>A0A1H9TA16_9BACI</name>